<dbReference type="InterPro" id="IPR038765">
    <property type="entry name" value="Papain-like_cys_pep_sf"/>
</dbReference>
<feature type="region of interest" description="Disordered" evidence="1">
    <location>
        <begin position="2234"/>
        <end position="2398"/>
    </location>
</feature>
<feature type="compositionally biased region" description="Basic and acidic residues" evidence="1">
    <location>
        <begin position="1150"/>
        <end position="1161"/>
    </location>
</feature>
<sequence length="2398" mass="272491">MMPASHHREIYANSATNSQHQQQEEMNRLQLTCEEEEAVREGFQRLARFERYRRDVIFEAQFLEVFMAEIAPHVSRKLALSLWQAISGDGYQLSEDRFVQALALARRGSINNKVELALAVAARFAPGTSHSQNNLYWNTPVPSCRSVVALLRHLGEDGLIRIGGSFGAGAEKENSVNDAENKNNVYMPNIEERLIRQRRRRRRRPISSRIKMNANYYYHNYYNGEGGDSNDDAAAASSEEEGRSEEDLDEDIEENDYEQNEESSHVYDNSGRMQTNQTDALRISTQKDNQTNPIALRSQDLAGLLGKFSIHEEISIRDFIIADSMRNNQKSMAKEEDSASSEEYGGDNDEEIIEEERRLSSSENDERMDYNDQHEDDMIEENAEARDVCNYDDDDSSTGGIRARGRKTRVEANYIPSNYRQQIYMTRTRNNQNIYHQRRQFQQRRDVYASYNSTSAQNRRLNTTDLQVLEQIKSALANIITTCLDGWSLSIPTDDRSSSATSATKNITEKQSTNTGIAGYNSSGEEEGPARRRQRTAIAALRASTPELGLPDSNYGIQQSDQQYPQYQEATTIMEEEINHTTGGMHTLLAVAGQEKKKDDDDDSSCRAAKLRRRSSSREDEQQITIPSQAVRPPKRQDEILLDALYCAMRDTSLSAAIDIDTVIEFMTRPRLHWRCENHRKENSGRLVWEAEELNTDLEPYESRGPVYLTRPAARRLFFILLDENGSGVAHREHFIRALSCACGSLTNEKNEQENNICTQILHAPIGTLRACIEDLIHVRLHLRAPLGRSCEQRVCKRYLNQFYVKPGEPFLRQDEEYRAIPCPWLQLWHDYLQSTENDTDDLRNSIPPIDNRCIIYPEPACDLEQQVFINNKYETQTIQVDPCALAFHPQAELHTDFELCPAVLYNALAAWYNTVHAIDFSIARVAKCIPDDRAPSEKKNNSAIFELRPPRCIIWYKPSERVPIYMTCNIDDTVEELVKKAYDIIFNQQPMQQQRNARTGNRRRRQNAGFQSSAHTLTPIPKDRLKVVITRSMYRREYKEPLPADHIFSPYKTGIPSEYTFLNNYPTNYGRQICFLDHLNTPYHGAPPTRTNYIDSCIMRNAFWQSSVGTVMQQRNVYDQKMRDSKDEAPTRGPSVGVDEADEKDDDRDEKHGLEEKEPVVPLEEAREKENILYQAGSAAKSNEQEKKEDVSTTQESSENIYPYYIEHSPMMLSDVTIELLLIEEDEEADISQQYTRTNYTAAPVTSTTRSLVPRGIQGEVGLRNLGNTCYINSVLQGLAHVPPLREYFASGEFRFDINPSSKFGANGKLAASFGELVKNLSESDEGLTPDFFKCILGAWDQTFAGYSQQDASEFFIKFFEGLGEDLNRIVDKPYVENPNVTLDPDEPLSFEEQVKLEKQVARECWKNHAHVREAHPITALFGGQLRRELICNDDQGEKSIGFDAFTSLTVPLYGEDQNSAGGYNNHDTLDVRCRIYFARQRLWPLDVVARVPLDATILDVLKVCSQCKLDSDSINDKPELNDHRYYARPHRRPFAYTAGNRADYDPSLIYQHNQEEEQSPLVASYASSSQNSFIPERPKSVMDDANAIDKNTMNELRTEDDDVAYVAPLLVENLVAMVPYTTTPATNQEKYLGAYERILHHDTRVRNNLLYTCIAGNTTHRLQIYEVVPEFIPYSPTSIKAERNRQDPDIISEFNNTTYCPATLRTLSEIDVYFMDNSRLIYFGETFLVRIVAGYTTGAMLKRDIWEHIRPWMDSVPSDDSRDHLCTKLFELRVCAKPGSEEDINGRQSVVGSEMLLPDAGHRVPDDDTILIPINHATDIEGCSFIVDIPRAARFRFNFRVMTHHMTHISCAPPPPKPPIALESCLRTFCAPEIVTKYSKVQTRRNNGEYTETQHTCRVTISRAPPFLALILKRFMVTERGRKRKLSDRVAFPIRGLDLREFMSPRPHHSKDTQEQNEISKLAQAKDEQQDTMIDSEMSVKQTGISPLEQKDAAATSLSTIAAQEFTAIDASDILDKGAIDDSTLNGASSVGATNKNSAQDEIDDELNIPPIYDLISVVNHFGGLEHGHYTCFARRVDNTGWLEFDDKRVEKIEMSEVCDDPAAYVLLYARRDTNVANPLEYIRQRFHRVRNECMDIESLLRPPQPPPPPIQTPPLATIPNVIDHENSTAIIAHPTAQAMQQALAPSSQDSQIQPLSAVPELGVHNEPKGNFVESTPVHTCTPLRSAHLGAGDVVADPSSPINNIDQGSEGSYHNSPNAHTGDNYDENFSLRPNYLNYTPDRVRRADDTDDLQEDDDDDNRARSDDDDDHGSTSLYYPDNNSVKGHEKHVNHVFDQWTYPNNRPNSVSPGADDQRSPIHCGGYEADGDNNFDEIDAEDIHGEQDELDAEMVDSSRT</sequence>
<dbReference type="InterPro" id="IPR006615">
    <property type="entry name" value="Pept_C19_DUSP"/>
</dbReference>
<accession>A0A7S3K138</accession>
<feature type="compositionally biased region" description="Polar residues" evidence="1">
    <location>
        <begin position="505"/>
        <end position="523"/>
    </location>
</feature>
<feature type="compositionally biased region" description="Polar residues" evidence="1">
    <location>
        <begin position="2242"/>
        <end position="2263"/>
    </location>
</feature>
<evidence type="ECO:0008006" key="5">
    <source>
        <dbReference type="Google" id="ProtNLM"/>
    </source>
</evidence>
<feature type="compositionally biased region" description="Acidic residues" evidence="1">
    <location>
        <begin position="2367"/>
        <end position="2378"/>
    </location>
</feature>
<feature type="domain" description="USP" evidence="2">
    <location>
        <begin position="1262"/>
        <end position="2114"/>
    </location>
</feature>
<feature type="region of interest" description="Disordered" evidence="1">
    <location>
        <begin position="1"/>
        <end position="27"/>
    </location>
</feature>
<feature type="region of interest" description="Disordered" evidence="1">
    <location>
        <begin position="593"/>
        <end position="632"/>
    </location>
</feature>
<feature type="region of interest" description="Disordered" evidence="1">
    <location>
        <begin position="223"/>
        <end position="272"/>
    </location>
</feature>
<dbReference type="PANTHER" id="PTHR21646">
    <property type="entry name" value="UBIQUITIN CARBOXYL-TERMINAL HYDROLASE"/>
    <property type="match status" value="1"/>
</dbReference>
<dbReference type="InterPro" id="IPR028889">
    <property type="entry name" value="USP"/>
</dbReference>
<name>A0A7S3K138_9STRA</name>
<gene>
    <name evidence="4" type="ORF">ALAG00032_LOCUS10129</name>
</gene>
<feature type="region of interest" description="Disordered" evidence="1">
    <location>
        <begin position="992"/>
        <end position="1017"/>
    </location>
</feature>
<dbReference type="InterPro" id="IPR018200">
    <property type="entry name" value="USP_CS"/>
</dbReference>
<dbReference type="Gene3D" id="3.30.2230.10">
    <property type="entry name" value="DUSP-like"/>
    <property type="match status" value="1"/>
</dbReference>
<dbReference type="SUPFAM" id="SSF54001">
    <property type="entry name" value="Cysteine proteinases"/>
    <property type="match status" value="1"/>
</dbReference>
<feature type="compositionally biased region" description="Polar residues" evidence="1">
    <location>
        <begin position="2340"/>
        <end position="2350"/>
    </location>
</feature>
<feature type="region of interest" description="Disordered" evidence="1">
    <location>
        <begin position="1177"/>
        <end position="1198"/>
    </location>
</feature>
<feature type="region of interest" description="Disordered" evidence="1">
    <location>
        <begin position="331"/>
        <end position="351"/>
    </location>
</feature>
<feature type="compositionally biased region" description="Basic and acidic residues" evidence="1">
    <location>
        <begin position="1"/>
        <end position="10"/>
    </location>
</feature>
<feature type="compositionally biased region" description="Acidic residues" evidence="1">
    <location>
        <begin position="1140"/>
        <end position="1149"/>
    </location>
</feature>
<dbReference type="GO" id="GO:0016579">
    <property type="term" value="P:protein deubiquitination"/>
    <property type="evidence" value="ECO:0007669"/>
    <property type="project" value="InterPro"/>
</dbReference>
<feature type="compositionally biased region" description="Acidic residues" evidence="1">
    <location>
        <begin position="238"/>
        <end position="261"/>
    </location>
</feature>
<evidence type="ECO:0000313" key="4">
    <source>
        <dbReference type="EMBL" id="CAE0369366.1"/>
    </source>
</evidence>
<dbReference type="Pfam" id="PF00443">
    <property type="entry name" value="UCH"/>
    <property type="match status" value="1"/>
</dbReference>
<organism evidence="4">
    <name type="scientific">Aureoumbra lagunensis</name>
    <dbReference type="NCBI Taxonomy" id="44058"/>
    <lineage>
        <taxon>Eukaryota</taxon>
        <taxon>Sar</taxon>
        <taxon>Stramenopiles</taxon>
        <taxon>Ochrophyta</taxon>
        <taxon>Pelagophyceae</taxon>
        <taxon>Pelagomonadales</taxon>
        <taxon>Aureoumbra</taxon>
    </lineage>
</organism>
<dbReference type="SUPFAM" id="SSF143791">
    <property type="entry name" value="DUSP-like"/>
    <property type="match status" value="1"/>
</dbReference>
<feature type="compositionally biased region" description="Polar residues" evidence="1">
    <location>
        <begin position="2314"/>
        <end position="2325"/>
    </location>
</feature>
<protein>
    <recommendedName>
        <fullName evidence="5">Ubiquitinyl hydrolase 1</fullName>
    </recommendedName>
</protein>
<dbReference type="Gene3D" id="3.90.70.10">
    <property type="entry name" value="Cysteine proteinases"/>
    <property type="match status" value="2"/>
</dbReference>
<dbReference type="InterPro" id="IPR035927">
    <property type="entry name" value="DUSP-like_sf"/>
</dbReference>
<dbReference type="PROSITE" id="PS50235">
    <property type="entry name" value="USP_3"/>
    <property type="match status" value="1"/>
</dbReference>
<dbReference type="GO" id="GO:0004843">
    <property type="term" value="F:cysteine-type deubiquitinase activity"/>
    <property type="evidence" value="ECO:0007669"/>
    <property type="project" value="InterPro"/>
</dbReference>
<reference evidence="4" key="1">
    <citation type="submission" date="2021-01" db="EMBL/GenBank/DDBJ databases">
        <authorList>
            <person name="Corre E."/>
            <person name="Pelletier E."/>
            <person name="Niang G."/>
            <person name="Scheremetjew M."/>
            <person name="Finn R."/>
            <person name="Kale V."/>
            <person name="Holt S."/>
            <person name="Cochrane G."/>
            <person name="Meng A."/>
            <person name="Brown T."/>
            <person name="Cohen L."/>
        </authorList>
    </citation>
    <scope>NUCLEOTIDE SEQUENCE</scope>
    <source>
        <strain evidence="4">CCMP1510</strain>
    </source>
</reference>
<feature type="compositionally biased region" description="Acidic residues" evidence="1">
    <location>
        <begin position="2290"/>
        <end position="2311"/>
    </location>
</feature>
<proteinExistence type="predicted"/>
<feature type="compositionally biased region" description="Basic and acidic residues" evidence="1">
    <location>
        <begin position="1122"/>
        <end position="1131"/>
    </location>
</feature>
<dbReference type="PROSITE" id="PS00973">
    <property type="entry name" value="USP_2"/>
    <property type="match status" value="1"/>
</dbReference>
<evidence type="ECO:0000256" key="1">
    <source>
        <dbReference type="SAM" id="MobiDB-lite"/>
    </source>
</evidence>
<feature type="region of interest" description="Disordered" evidence="1">
    <location>
        <begin position="494"/>
        <end position="533"/>
    </location>
</feature>
<dbReference type="EMBL" id="HBIJ01015153">
    <property type="protein sequence ID" value="CAE0369366.1"/>
    <property type="molecule type" value="Transcribed_RNA"/>
</dbReference>
<evidence type="ECO:0000259" key="2">
    <source>
        <dbReference type="PROSITE" id="PS50235"/>
    </source>
</evidence>
<feature type="domain" description="DUSP" evidence="3">
    <location>
        <begin position="792"/>
        <end position="928"/>
    </location>
</feature>
<dbReference type="PROSITE" id="PS51283">
    <property type="entry name" value="DUSP"/>
    <property type="match status" value="1"/>
</dbReference>
<dbReference type="CDD" id="cd02257">
    <property type="entry name" value="Peptidase_C19"/>
    <property type="match status" value="1"/>
</dbReference>
<feature type="region of interest" description="Disordered" evidence="1">
    <location>
        <begin position="1122"/>
        <end position="1161"/>
    </location>
</feature>
<dbReference type="InterPro" id="IPR001394">
    <property type="entry name" value="Peptidase_C19_UCH"/>
</dbReference>
<dbReference type="InterPro" id="IPR050185">
    <property type="entry name" value="Ub_carboxyl-term_hydrolase"/>
</dbReference>
<evidence type="ECO:0000259" key="3">
    <source>
        <dbReference type="PROSITE" id="PS51283"/>
    </source>
</evidence>
<feature type="compositionally biased region" description="Acidic residues" evidence="1">
    <location>
        <begin position="338"/>
        <end position="351"/>
    </location>
</feature>
<dbReference type="PROSITE" id="PS00972">
    <property type="entry name" value="USP_1"/>
    <property type="match status" value="1"/>
</dbReference>